<comment type="caution">
    <text evidence="1">The sequence shown here is derived from an EMBL/GenBank/DDBJ whole genome shotgun (WGS) entry which is preliminary data.</text>
</comment>
<gene>
    <name evidence="1" type="ORF">ACFFTO_25915</name>
</gene>
<proteinExistence type="predicted"/>
<evidence type="ECO:0000313" key="1">
    <source>
        <dbReference type="EMBL" id="MFB9687630.1"/>
    </source>
</evidence>
<organism evidence="1 2">
    <name type="scientific">Amycolatopsis plumensis</name>
    <dbReference type="NCBI Taxonomy" id="236508"/>
    <lineage>
        <taxon>Bacteria</taxon>
        <taxon>Bacillati</taxon>
        <taxon>Actinomycetota</taxon>
        <taxon>Actinomycetes</taxon>
        <taxon>Pseudonocardiales</taxon>
        <taxon>Pseudonocardiaceae</taxon>
        <taxon>Amycolatopsis</taxon>
    </lineage>
</organism>
<sequence length="387" mass="42023">MTARQHTSHRDLLTSFPTGAAHERLDAIIVPNGRPPGYLLQAIEAAGRLDAHLLLLCSLRAEAVSAAARARQSGVAVTAIDVTQLPHSVVPEFATDRLLLRNDLHRLVDTSLKRNLGLLIARLAGWERILFLDDDIALPDPADLTTAAGLLDDYAVVGLANGGMPDNSVVCHALRYIGAAQDTFIGGGALVVGKAAFDSFFPNIYNEDWFFLLDGEKMRPSAVTGLAVQHLYDPFRDAWRARGEELGDTLAEGLFGLLDGGDGLAAADEDYWNAFLPDRRELIGSTIARVQESDVESAQKARIIAALKAAIGRSHRITADLCVRYVRAWQRDRISWGEYVRELDVRHRNGPDLGKALATLGINHLAESGLNTRAKRRSASARSGARG</sequence>
<dbReference type="RefSeq" id="WP_378198317.1">
    <property type="nucleotide sequence ID" value="NZ_JBHMBK010000020.1"/>
</dbReference>
<protein>
    <submittedName>
        <fullName evidence="1">Uncharacterized protein</fullName>
    </submittedName>
</protein>
<reference evidence="1 2" key="1">
    <citation type="submission" date="2024-09" db="EMBL/GenBank/DDBJ databases">
        <authorList>
            <person name="Sun Q."/>
            <person name="Mori K."/>
        </authorList>
    </citation>
    <scope>NUCLEOTIDE SEQUENCE [LARGE SCALE GENOMIC DNA]</scope>
    <source>
        <strain evidence="1 2">JCM 13852</strain>
    </source>
</reference>
<accession>A0ABV5UAA4</accession>
<dbReference type="Proteomes" id="UP001589535">
    <property type="component" value="Unassembled WGS sequence"/>
</dbReference>
<dbReference type="EMBL" id="JBHMBK010000020">
    <property type="protein sequence ID" value="MFB9687630.1"/>
    <property type="molecule type" value="Genomic_DNA"/>
</dbReference>
<dbReference type="SUPFAM" id="SSF53448">
    <property type="entry name" value="Nucleotide-diphospho-sugar transferases"/>
    <property type="match status" value="1"/>
</dbReference>
<dbReference type="InterPro" id="IPR029044">
    <property type="entry name" value="Nucleotide-diphossugar_trans"/>
</dbReference>
<keyword evidence="2" id="KW-1185">Reference proteome</keyword>
<evidence type="ECO:0000313" key="2">
    <source>
        <dbReference type="Proteomes" id="UP001589535"/>
    </source>
</evidence>
<name>A0ABV5UAA4_9PSEU</name>